<keyword evidence="2" id="KW-1185">Reference proteome</keyword>
<evidence type="ECO:0000313" key="1">
    <source>
        <dbReference type="EMBL" id="KAK9738377.1"/>
    </source>
</evidence>
<gene>
    <name evidence="1" type="ORF">QE152_g9886</name>
</gene>
<comment type="caution">
    <text evidence="1">The sequence shown here is derived from an EMBL/GenBank/DDBJ whole genome shotgun (WGS) entry which is preliminary data.</text>
</comment>
<protein>
    <submittedName>
        <fullName evidence="1">Uncharacterized protein</fullName>
    </submittedName>
</protein>
<dbReference type="EMBL" id="JASPKY010000087">
    <property type="protein sequence ID" value="KAK9738377.1"/>
    <property type="molecule type" value="Genomic_DNA"/>
</dbReference>
<organism evidence="1 2">
    <name type="scientific">Popillia japonica</name>
    <name type="common">Japanese beetle</name>
    <dbReference type="NCBI Taxonomy" id="7064"/>
    <lineage>
        <taxon>Eukaryota</taxon>
        <taxon>Metazoa</taxon>
        <taxon>Ecdysozoa</taxon>
        <taxon>Arthropoda</taxon>
        <taxon>Hexapoda</taxon>
        <taxon>Insecta</taxon>
        <taxon>Pterygota</taxon>
        <taxon>Neoptera</taxon>
        <taxon>Endopterygota</taxon>
        <taxon>Coleoptera</taxon>
        <taxon>Polyphaga</taxon>
        <taxon>Scarabaeiformia</taxon>
        <taxon>Scarabaeidae</taxon>
        <taxon>Rutelinae</taxon>
        <taxon>Popillia</taxon>
    </lineage>
</organism>
<dbReference type="Proteomes" id="UP001458880">
    <property type="component" value="Unassembled WGS sequence"/>
</dbReference>
<reference evidence="1 2" key="1">
    <citation type="journal article" date="2024" name="BMC Genomics">
        <title>De novo assembly and annotation of Popillia japonica's genome with initial clues to its potential as an invasive pest.</title>
        <authorList>
            <person name="Cucini C."/>
            <person name="Boschi S."/>
            <person name="Funari R."/>
            <person name="Cardaioli E."/>
            <person name="Iannotti N."/>
            <person name="Marturano G."/>
            <person name="Paoli F."/>
            <person name="Bruttini M."/>
            <person name="Carapelli A."/>
            <person name="Frati F."/>
            <person name="Nardi F."/>
        </authorList>
    </citation>
    <scope>NUCLEOTIDE SEQUENCE [LARGE SCALE GENOMIC DNA]</scope>
    <source>
        <strain evidence="1">DMR45628</strain>
    </source>
</reference>
<proteinExistence type="predicted"/>
<sequence>MVTKSIAHPSKQTFALVPTLDESQKPTKNSQKWLPRKMVTKSIAGIYIAIAHFVFQKDMVMLIGASITRDTLDFIEVLHHSDCPFCFPKRHGDAHWCKHN</sequence>
<evidence type="ECO:0000313" key="2">
    <source>
        <dbReference type="Proteomes" id="UP001458880"/>
    </source>
</evidence>
<dbReference type="AlphaFoldDB" id="A0AAW1LYF4"/>
<name>A0AAW1LYF4_POPJA</name>
<accession>A0AAW1LYF4</accession>